<evidence type="ECO:0000256" key="1">
    <source>
        <dbReference type="SAM" id="MobiDB-lite"/>
    </source>
</evidence>
<reference evidence="2 3" key="1">
    <citation type="journal article" date="2023" name="Life. Sci Alliance">
        <title>Evolutionary insights into 3D genome organization and epigenetic landscape of Vigna mungo.</title>
        <authorList>
            <person name="Junaid A."/>
            <person name="Singh B."/>
            <person name="Bhatia S."/>
        </authorList>
    </citation>
    <scope>NUCLEOTIDE SEQUENCE [LARGE SCALE GENOMIC DNA]</scope>
    <source>
        <strain evidence="2">Urdbean</strain>
    </source>
</reference>
<dbReference type="Proteomes" id="UP001374535">
    <property type="component" value="Chromosome 5"/>
</dbReference>
<organism evidence="2 3">
    <name type="scientific">Vigna mungo</name>
    <name type="common">Black gram</name>
    <name type="synonym">Phaseolus mungo</name>
    <dbReference type="NCBI Taxonomy" id="3915"/>
    <lineage>
        <taxon>Eukaryota</taxon>
        <taxon>Viridiplantae</taxon>
        <taxon>Streptophyta</taxon>
        <taxon>Embryophyta</taxon>
        <taxon>Tracheophyta</taxon>
        <taxon>Spermatophyta</taxon>
        <taxon>Magnoliopsida</taxon>
        <taxon>eudicotyledons</taxon>
        <taxon>Gunneridae</taxon>
        <taxon>Pentapetalae</taxon>
        <taxon>rosids</taxon>
        <taxon>fabids</taxon>
        <taxon>Fabales</taxon>
        <taxon>Fabaceae</taxon>
        <taxon>Papilionoideae</taxon>
        <taxon>50 kb inversion clade</taxon>
        <taxon>NPAAA clade</taxon>
        <taxon>indigoferoid/millettioid clade</taxon>
        <taxon>Phaseoleae</taxon>
        <taxon>Vigna</taxon>
    </lineage>
</organism>
<dbReference type="AlphaFoldDB" id="A0AAQ3NP38"/>
<feature type="region of interest" description="Disordered" evidence="1">
    <location>
        <begin position="180"/>
        <end position="244"/>
    </location>
</feature>
<keyword evidence="3" id="KW-1185">Reference proteome</keyword>
<accession>A0AAQ3NP38</accession>
<feature type="compositionally biased region" description="Polar residues" evidence="1">
    <location>
        <begin position="295"/>
        <end position="312"/>
    </location>
</feature>
<proteinExistence type="predicted"/>
<evidence type="ECO:0000313" key="3">
    <source>
        <dbReference type="Proteomes" id="UP001374535"/>
    </source>
</evidence>
<sequence length="372" mass="41410">MALPMELVAVESSDDLRLIEEVGVEAYLCGSSGWWNAMAAPEPLKKVSTQITEFWPLASACVGLEDVCMCVIVYWGVVLVGLKIKRKHSKKGQPSNQVNRNILAPAVRPSGIPMKPLRTRRALGLDIATSDQYRVLQQDSKKDFRNPRSIQEVRKRTPDVSCSGEGKSEKGLQKSLLNVGSSKKNSCHKPLEGSPKKGFRNPCSRKGFRNPHSTQEVRKITPAFSHSGEVRKRASEIPAQRTSKISAQCRKLKNKSYQSPTQQVQLCQVNNPSEWIVFSKRIKDQKRAEQERTIDPQTNSHIFPRSAQTSSHSVKKGEIGSKPAVVTGGSILLSFNTRDGKSAYPQSDSPDKILPTTRRFQELIKKIVVIIL</sequence>
<evidence type="ECO:0000313" key="2">
    <source>
        <dbReference type="EMBL" id="WVZ12687.1"/>
    </source>
</evidence>
<gene>
    <name evidence="2" type="ORF">V8G54_017217</name>
</gene>
<dbReference type="EMBL" id="CP144696">
    <property type="protein sequence ID" value="WVZ12687.1"/>
    <property type="molecule type" value="Genomic_DNA"/>
</dbReference>
<name>A0AAQ3NP38_VIGMU</name>
<protein>
    <submittedName>
        <fullName evidence="2">Uncharacterized protein</fullName>
    </submittedName>
</protein>
<feature type="region of interest" description="Disordered" evidence="1">
    <location>
        <begin position="287"/>
        <end position="321"/>
    </location>
</feature>